<feature type="transmembrane region" description="Helical" evidence="4">
    <location>
        <begin position="193"/>
        <end position="214"/>
    </location>
</feature>
<dbReference type="OMA" id="GYTYCIV"/>
<feature type="domain" description="Longin" evidence="5">
    <location>
        <begin position="7"/>
        <end position="112"/>
    </location>
</feature>
<dbReference type="PANTHER" id="PTHR21136">
    <property type="entry name" value="SNARE PROTEINS"/>
    <property type="match status" value="1"/>
</dbReference>
<evidence type="ECO:0000259" key="6">
    <source>
        <dbReference type="PROSITE" id="PS50892"/>
    </source>
</evidence>
<protein>
    <submittedName>
        <fullName evidence="7">Uncharacterized protein</fullName>
    </submittedName>
</protein>
<keyword evidence="2 4" id="KW-0472">Membrane</keyword>
<dbReference type="OrthoDB" id="312685at2759"/>
<dbReference type="PROSITE" id="PS50859">
    <property type="entry name" value="LONGIN"/>
    <property type="match status" value="1"/>
</dbReference>
<keyword evidence="4" id="KW-1133">Transmembrane helix</keyword>
<dbReference type="InterPro" id="IPR010908">
    <property type="entry name" value="Longin_dom"/>
</dbReference>
<name>A0A8S1TLQ5_PAROT</name>
<proteinExistence type="predicted"/>
<feature type="domain" description="V-SNARE coiled-coil homology" evidence="6">
    <location>
        <begin position="127"/>
        <end position="187"/>
    </location>
</feature>
<dbReference type="PANTHER" id="PTHR21136:SF168">
    <property type="entry name" value="VESICLE-ASSOCIATED MEMBRANE PROTEIN 9"/>
    <property type="match status" value="1"/>
</dbReference>
<dbReference type="GO" id="GO:0012505">
    <property type="term" value="C:endomembrane system"/>
    <property type="evidence" value="ECO:0007669"/>
    <property type="project" value="UniProtKB-SubCell"/>
</dbReference>
<accession>A0A8S1TLQ5</accession>
<dbReference type="CDD" id="cd14824">
    <property type="entry name" value="Longin"/>
    <property type="match status" value="1"/>
</dbReference>
<evidence type="ECO:0000313" key="7">
    <source>
        <dbReference type="EMBL" id="CAD8152096.1"/>
    </source>
</evidence>
<comment type="subcellular location">
    <subcellularLocation>
        <location evidence="1">Endomembrane system</location>
    </subcellularLocation>
</comment>
<dbReference type="SMART" id="SM01270">
    <property type="entry name" value="Longin"/>
    <property type="match status" value="1"/>
</dbReference>
<keyword evidence="4" id="KW-0812">Transmembrane</keyword>
<evidence type="ECO:0000313" key="8">
    <source>
        <dbReference type="Proteomes" id="UP000683925"/>
    </source>
</evidence>
<evidence type="ECO:0000256" key="2">
    <source>
        <dbReference type="ARBA" id="ARBA00023136"/>
    </source>
</evidence>
<dbReference type="AlphaFoldDB" id="A0A8S1TLQ5"/>
<sequence>MSLIYAVIVRGKDVILVDYESKSSNFPSIANKLFEKLQQDTRLTYVYDKNYKIHYINQNDFTYLCLADALLPKYTAFAFLEEIKELFCQKYSENIRKKAVNYGMQDQFKECLRIKIDHYNSNPENEEIVRLKDQLIDVANQMSLTLDEILARDDQIQILVQNTKPLVKDAEGLKRTAKQVKEDQESRALKTKLFIAAVIVAMFLALYYIIINILSCQCSPIPKMHVH</sequence>
<dbReference type="EMBL" id="CAJJDP010000026">
    <property type="protein sequence ID" value="CAD8152096.1"/>
    <property type="molecule type" value="Genomic_DNA"/>
</dbReference>
<gene>
    <name evidence="7" type="ORF">POCTA_138.1.T0260077</name>
</gene>
<reference evidence="7" key="1">
    <citation type="submission" date="2021-01" db="EMBL/GenBank/DDBJ databases">
        <authorList>
            <consortium name="Genoscope - CEA"/>
            <person name="William W."/>
        </authorList>
    </citation>
    <scope>NUCLEOTIDE SEQUENCE</scope>
</reference>
<evidence type="ECO:0000256" key="1">
    <source>
        <dbReference type="ARBA" id="ARBA00004308"/>
    </source>
</evidence>
<dbReference type="Pfam" id="PF00957">
    <property type="entry name" value="Synaptobrevin"/>
    <property type="match status" value="1"/>
</dbReference>
<dbReference type="PROSITE" id="PS50892">
    <property type="entry name" value="V_SNARE"/>
    <property type="match status" value="1"/>
</dbReference>
<dbReference type="Pfam" id="PF13774">
    <property type="entry name" value="Longin"/>
    <property type="match status" value="1"/>
</dbReference>
<dbReference type="InterPro" id="IPR051097">
    <property type="entry name" value="Synaptobrevin-like_transport"/>
</dbReference>
<dbReference type="InterPro" id="IPR042855">
    <property type="entry name" value="V_SNARE_CC"/>
</dbReference>
<keyword evidence="3" id="KW-0175">Coiled coil</keyword>
<keyword evidence="8" id="KW-1185">Reference proteome</keyword>
<dbReference type="Proteomes" id="UP000683925">
    <property type="component" value="Unassembled WGS sequence"/>
</dbReference>
<evidence type="ECO:0000256" key="4">
    <source>
        <dbReference type="SAM" id="Phobius"/>
    </source>
</evidence>
<dbReference type="FunFam" id="3.30.450.50:FF:000015">
    <property type="entry name" value="Synaptobrevin 2 isoform 1"/>
    <property type="match status" value="1"/>
</dbReference>
<evidence type="ECO:0000259" key="5">
    <source>
        <dbReference type="PROSITE" id="PS50859"/>
    </source>
</evidence>
<comment type="caution">
    <text evidence="7">The sequence shown here is derived from an EMBL/GenBank/DDBJ whole genome shotgun (WGS) entry which is preliminary data.</text>
</comment>
<organism evidence="7 8">
    <name type="scientific">Paramecium octaurelia</name>
    <dbReference type="NCBI Taxonomy" id="43137"/>
    <lineage>
        <taxon>Eukaryota</taxon>
        <taxon>Sar</taxon>
        <taxon>Alveolata</taxon>
        <taxon>Ciliophora</taxon>
        <taxon>Intramacronucleata</taxon>
        <taxon>Oligohymenophorea</taxon>
        <taxon>Peniculida</taxon>
        <taxon>Parameciidae</taxon>
        <taxon>Paramecium</taxon>
    </lineage>
</organism>
<evidence type="ECO:0000256" key="3">
    <source>
        <dbReference type="PROSITE-ProRule" id="PRU00290"/>
    </source>
</evidence>